<organism evidence="1 2">
    <name type="scientific">Hoylesella buccalis</name>
    <dbReference type="NCBI Taxonomy" id="28127"/>
    <lineage>
        <taxon>Bacteria</taxon>
        <taxon>Pseudomonadati</taxon>
        <taxon>Bacteroidota</taxon>
        <taxon>Bacteroidia</taxon>
        <taxon>Bacteroidales</taxon>
        <taxon>Prevotellaceae</taxon>
        <taxon>Hoylesella</taxon>
    </lineage>
</organism>
<dbReference type="EMBL" id="PNGJ01000002">
    <property type="protein sequence ID" value="PMC24883.1"/>
    <property type="molecule type" value="Genomic_DNA"/>
</dbReference>
<dbReference type="AlphaFoldDB" id="A0A2N6QSD9"/>
<proteinExistence type="predicted"/>
<dbReference type="Proteomes" id="UP000235564">
    <property type="component" value="Unassembled WGS sequence"/>
</dbReference>
<evidence type="ECO:0008006" key="3">
    <source>
        <dbReference type="Google" id="ProtNLM"/>
    </source>
</evidence>
<reference evidence="1 2" key="1">
    <citation type="submission" date="2017-09" db="EMBL/GenBank/DDBJ databases">
        <title>Bacterial strain isolated from the female urinary microbiota.</title>
        <authorList>
            <person name="Thomas-White K."/>
            <person name="Kumar N."/>
            <person name="Forster S."/>
            <person name="Putonti C."/>
            <person name="Lawley T."/>
            <person name="Wolfe A.J."/>
        </authorList>
    </citation>
    <scope>NUCLEOTIDE SEQUENCE [LARGE SCALE GENOMIC DNA]</scope>
    <source>
        <strain evidence="1 2">UMB0536</strain>
    </source>
</reference>
<dbReference type="InterPro" id="IPR009057">
    <property type="entry name" value="Homeodomain-like_sf"/>
</dbReference>
<comment type="caution">
    <text evidence="1">The sequence shown here is derived from an EMBL/GenBank/DDBJ whole genome shotgun (WGS) entry which is preliminary data.</text>
</comment>
<dbReference type="OrthoDB" id="1050009at2"/>
<evidence type="ECO:0000313" key="2">
    <source>
        <dbReference type="Proteomes" id="UP000235564"/>
    </source>
</evidence>
<evidence type="ECO:0000313" key="1">
    <source>
        <dbReference type="EMBL" id="PMC24883.1"/>
    </source>
</evidence>
<accession>A0A2N6QSD9</accession>
<dbReference type="RefSeq" id="WP_102696665.1">
    <property type="nucleotide sequence ID" value="NZ_PNGJ01000002.1"/>
</dbReference>
<sequence length="126" mass="14748">MTKRKTPREFSYSFKLQMLIDYYSSGASQASILRKWNVSSGSMFQWLKRWPVDSKSLSLPSEVIQRYRMAHKETNLTDNEILRQKIVNLQHALSLEKMRSRAYEKLIEIAESEEGISIFIKDGAKQ</sequence>
<gene>
    <name evidence="1" type="ORF">CJ231_02865</name>
</gene>
<protein>
    <recommendedName>
        <fullName evidence="3">Transposase</fullName>
    </recommendedName>
</protein>
<name>A0A2N6QSD9_9BACT</name>
<dbReference type="SUPFAM" id="SSF46689">
    <property type="entry name" value="Homeodomain-like"/>
    <property type="match status" value="1"/>
</dbReference>